<proteinExistence type="predicted"/>
<keyword evidence="1" id="KW-0812">Transmembrane</keyword>
<dbReference type="Proteomes" id="UP000036681">
    <property type="component" value="Unplaced"/>
</dbReference>
<evidence type="ECO:0000313" key="3">
    <source>
        <dbReference type="WBParaSite" id="ALUE_0000928501-mRNA-1"/>
    </source>
</evidence>
<sequence length="64" mass="7063">MGSCELFFVFSEYSTDIFEVAIFLSLLVLLLVLPMTICCCCAFELFHSIKTALFIALSAGKVDS</sequence>
<keyword evidence="1" id="KW-0472">Membrane</keyword>
<evidence type="ECO:0000313" key="2">
    <source>
        <dbReference type="Proteomes" id="UP000036681"/>
    </source>
</evidence>
<protein>
    <submittedName>
        <fullName evidence="3">Hydrophobic protein</fullName>
    </submittedName>
</protein>
<reference evidence="3" key="1">
    <citation type="submission" date="2017-02" db="UniProtKB">
        <authorList>
            <consortium name="WormBaseParasite"/>
        </authorList>
    </citation>
    <scope>IDENTIFICATION</scope>
</reference>
<name>A0A0M3HZU2_ASCLU</name>
<dbReference type="WBParaSite" id="ALUE_0000928501-mRNA-1">
    <property type="protein sequence ID" value="ALUE_0000928501-mRNA-1"/>
    <property type="gene ID" value="ALUE_0000928501"/>
</dbReference>
<keyword evidence="2" id="KW-1185">Reference proteome</keyword>
<dbReference type="AlphaFoldDB" id="A0A0M3HZU2"/>
<keyword evidence="1" id="KW-1133">Transmembrane helix</keyword>
<accession>A0A0M3HZU2</accession>
<evidence type="ECO:0000256" key="1">
    <source>
        <dbReference type="SAM" id="Phobius"/>
    </source>
</evidence>
<feature type="transmembrane region" description="Helical" evidence="1">
    <location>
        <begin position="20"/>
        <end position="46"/>
    </location>
</feature>
<organism evidence="2 3">
    <name type="scientific">Ascaris lumbricoides</name>
    <name type="common">Giant roundworm</name>
    <dbReference type="NCBI Taxonomy" id="6252"/>
    <lineage>
        <taxon>Eukaryota</taxon>
        <taxon>Metazoa</taxon>
        <taxon>Ecdysozoa</taxon>
        <taxon>Nematoda</taxon>
        <taxon>Chromadorea</taxon>
        <taxon>Rhabditida</taxon>
        <taxon>Spirurina</taxon>
        <taxon>Ascaridomorpha</taxon>
        <taxon>Ascaridoidea</taxon>
        <taxon>Ascarididae</taxon>
        <taxon>Ascaris</taxon>
    </lineage>
</organism>